<gene>
    <name evidence="1" type="ORF">KY5_6456</name>
</gene>
<dbReference type="Proteomes" id="UP000221011">
    <property type="component" value="Chromosome"/>
</dbReference>
<dbReference type="KEGG" id="sfk:KY5_6456"/>
<evidence type="ECO:0000313" key="2">
    <source>
        <dbReference type="Proteomes" id="UP000221011"/>
    </source>
</evidence>
<sequence length="217" mass="22703">MCWTRPRRARKARYIAAYGGDPGWECHDDAGCGDYSQGGTHALTSRKGWARSTHPRYPGPLPASATDRTGRIVAYGVLGTRAVRWQESARGSGHFGAPRNLGGGPLAPALSAVVDAPSAATAGTPLPHFTGYAPVTARLAAEPGGRPVPVLLGMDDNGRAQVQFGPTLDARPLPAPNRPATVGTPSLLTPHGRPLAVVGMSPDATPWIWRPQTAPRA</sequence>
<protein>
    <submittedName>
        <fullName evidence="1">Uncharacterized protein</fullName>
    </submittedName>
</protein>
<reference evidence="1 2" key="1">
    <citation type="submission" date="2017-08" db="EMBL/GenBank/DDBJ databases">
        <title>Complete Genome Sequence of Streptomyces formicae KY5, the formicamycin producer.</title>
        <authorList>
            <person name="Holmes N.A."/>
            <person name="Devine R."/>
            <person name="Qin Z."/>
            <person name="Seipke R.F."/>
            <person name="Wilkinson B."/>
            <person name="Hutchings M.I."/>
        </authorList>
    </citation>
    <scope>NUCLEOTIDE SEQUENCE [LARGE SCALE GENOMIC DNA]</scope>
    <source>
        <strain evidence="1 2">KY5</strain>
    </source>
</reference>
<accession>A0A291QJ15</accession>
<name>A0A291QJ15_9ACTN</name>
<proteinExistence type="predicted"/>
<evidence type="ECO:0000313" key="1">
    <source>
        <dbReference type="EMBL" id="ATL31474.1"/>
    </source>
</evidence>
<dbReference type="AlphaFoldDB" id="A0A291QJ15"/>
<dbReference type="EMBL" id="CP022685">
    <property type="protein sequence ID" value="ATL31474.1"/>
    <property type="molecule type" value="Genomic_DNA"/>
</dbReference>
<organism evidence="1 2">
    <name type="scientific">Streptomyces formicae</name>
    <dbReference type="NCBI Taxonomy" id="1616117"/>
    <lineage>
        <taxon>Bacteria</taxon>
        <taxon>Bacillati</taxon>
        <taxon>Actinomycetota</taxon>
        <taxon>Actinomycetes</taxon>
        <taxon>Kitasatosporales</taxon>
        <taxon>Streptomycetaceae</taxon>
        <taxon>Streptomyces</taxon>
    </lineage>
</organism>
<keyword evidence="2" id="KW-1185">Reference proteome</keyword>